<name>A0ABQ5E744_9ASTR</name>
<reference evidence="1" key="2">
    <citation type="submission" date="2022-01" db="EMBL/GenBank/DDBJ databases">
        <authorList>
            <person name="Yamashiro T."/>
            <person name="Shiraishi A."/>
            <person name="Satake H."/>
            <person name="Nakayama K."/>
        </authorList>
    </citation>
    <scope>NUCLEOTIDE SEQUENCE</scope>
</reference>
<organism evidence="1 2">
    <name type="scientific">Tanacetum coccineum</name>
    <dbReference type="NCBI Taxonomy" id="301880"/>
    <lineage>
        <taxon>Eukaryota</taxon>
        <taxon>Viridiplantae</taxon>
        <taxon>Streptophyta</taxon>
        <taxon>Embryophyta</taxon>
        <taxon>Tracheophyta</taxon>
        <taxon>Spermatophyta</taxon>
        <taxon>Magnoliopsida</taxon>
        <taxon>eudicotyledons</taxon>
        <taxon>Gunneridae</taxon>
        <taxon>Pentapetalae</taxon>
        <taxon>asterids</taxon>
        <taxon>campanulids</taxon>
        <taxon>Asterales</taxon>
        <taxon>Asteraceae</taxon>
        <taxon>Asteroideae</taxon>
        <taxon>Anthemideae</taxon>
        <taxon>Anthemidinae</taxon>
        <taxon>Tanacetum</taxon>
    </lineage>
</organism>
<gene>
    <name evidence="1" type="ORF">Tco_0955409</name>
</gene>
<reference evidence="1" key="1">
    <citation type="journal article" date="2022" name="Int. J. Mol. Sci.">
        <title>Draft Genome of Tanacetum Coccineum: Genomic Comparison of Closely Related Tanacetum-Family Plants.</title>
        <authorList>
            <person name="Yamashiro T."/>
            <person name="Shiraishi A."/>
            <person name="Nakayama K."/>
            <person name="Satake H."/>
        </authorList>
    </citation>
    <scope>NUCLEOTIDE SEQUENCE</scope>
</reference>
<dbReference type="Proteomes" id="UP001151760">
    <property type="component" value="Unassembled WGS sequence"/>
</dbReference>
<protein>
    <submittedName>
        <fullName evidence="1">Uncharacterized protein</fullName>
    </submittedName>
</protein>
<evidence type="ECO:0000313" key="1">
    <source>
        <dbReference type="EMBL" id="GJT46694.1"/>
    </source>
</evidence>
<proteinExistence type="predicted"/>
<dbReference type="EMBL" id="BQNB010016006">
    <property type="protein sequence ID" value="GJT46694.1"/>
    <property type="molecule type" value="Genomic_DNA"/>
</dbReference>
<comment type="caution">
    <text evidence="1">The sequence shown here is derived from an EMBL/GenBank/DDBJ whole genome shotgun (WGS) entry which is preliminary data.</text>
</comment>
<sequence length="212" mass="24984">MDANKKFDLVNLQCPNESKILANILNNHLLRFCVVASTSVPWIYMSQFWHTLKMDELKYKLKFFFDTKELTITMVPFFLNDIGFSMQLRSLSNFVSKGLPQPWQTLCKIFARCLTTRVIGHDQPSFQIMQMLYCFINNVHVDYAELLWEGLYYSLTHPTTLIPYPKFTKIIVDHYMTEHPDISRRVDDNYHKVENDGLVKNIFNTRKNKKGA</sequence>
<accession>A0ABQ5E744</accession>
<keyword evidence="2" id="KW-1185">Reference proteome</keyword>
<evidence type="ECO:0000313" key="2">
    <source>
        <dbReference type="Proteomes" id="UP001151760"/>
    </source>
</evidence>